<accession>A0A1G6KYC6</accession>
<comment type="function">
    <text evidence="10">Probably acts as a heme chaperone, transferring heme to an unknown acceptor. Binds one molecule of heme per monomer, possibly covalently. Binds 1 [4Fe-4S] cluster. The cluster is coordinated with 3 cysteines and an exchangeable S-adenosyl-L-methionine.</text>
</comment>
<dbReference type="RefSeq" id="WP_092128201.1">
    <property type="nucleotide sequence ID" value="NZ_FMYU01000004.1"/>
</dbReference>
<dbReference type="Pfam" id="PF04055">
    <property type="entry name" value="Radical_SAM"/>
    <property type="match status" value="1"/>
</dbReference>
<dbReference type="PROSITE" id="PS51918">
    <property type="entry name" value="RADICAL_SAM"/>
    <property type="match status" value="1"/>
</dbReference>
<name>A0A1G6KYC6_9BACT</name>
<sequence length="368" mass="43250">MNLYVYIHIPFCYKKCPYCSFISYEKSISTKHLYLKALVKEIESFFLKNNSYKIETIYFGGGTPSLLKPEELVLILNTIKKYHISKACEITIEVNPNNATKNYLQKLKEIGFTRISLGIQSFNNQKLQFLQRLHNAQESFRAIENTIELFNNVSIDLIYGFENFNILQEDLNNAVLFPLKHISAYILSIEKGTLFYKQKVYLQEENVEKQFLYLIKFLKKHNINQYEISNFAKKGFESKHNQAYWQNYDYIGFGLSASSHINSVRYKNTDNLDDYINKVLSDKSPVVYKERLNIDKQIKEAFVIGLRTIKGININNFNQRYNCNIEEIFKKELSKHYELKTLKKVRGSIKIANPKKLLISNYILSDFI</sequence>
<feature type="domain" description="Radical SAM core" evidence="11">
    <location>
        <begin position="1"/>
        <end position="224"/>
    </location>
</feature>
<dbReference type="NCBIfam" id="TIGR00539">
    <property type="entry name" value="hemN_rel"/>
    <property type="match status" value="1"/>
</dbReference>
<dbReference type="InterPro" id="IPR013785">
    <property type="entry name" value="Aldolase_TIM"/>
</dbReference>
<evidence type="ECO:0000313" key="13">
    <source>
        <dbReference type="Proteomes" id="UP000199411"/>
    </source>
</evidence>
<keyword evidence="6 10" id="KW-0479">Metal-binding</keyword>
<keyword evidence="7 10" id="KW-0408">Iron</keyword>
<dbReference type="InterPro" id="IPR006638">
    <property type="entry name" value="Elp3/MiaA/NifB-like_rSAM"/>
</dbReference>
<evidence type="ECO:0000256" key="10">
    <source>
        <dbReference type="RuleBase" id="RU364116"/>
    </source>
</evidence>
<dbReference type="GO" id="GO:0046872">
    <property type="term" value="F:metal ion binding"/>
    <property type="evidence" value="ECO:0007669"/>
    <property type="project" value="UniProtKB-UniRule"/>
</dbReference>
<comment type="cofactor">
    <cofactor evidence="1">
        <name>[4Fe-4S] cluster</name>
        <dbReference type="ChEBI" id="CHEBI:49883"/>
    </cofactor>
</comment>
<evidence type="ECO:0000256" key="4">
    <source>
        <dbReference type="ARBA" id="ARBA00022617"/>
    </source>
</evidence>
<dbReference type="SFLD" id="SFLDF00562">
    <property type="entry name" value="HemN-like__clustered_with_heat"/>
    <property type="match status" value="1"/>
</dbReference>
<gene>
    <name evidence="12" type="ORF">SAMN05660835_00724</name>
</gene>
<dbReference type="PANTHER" id="PTHR13932:SF5">
    <property type="entry name" value="RADICAL S-ADENOSYL METHIONINE DOMAIN-CONTAINING PROTEIN 1, MITOCHONDRIAL"/>
    <property type="match status" value="1"/>
</dbReference>
<dbReference type="AlphaFoldDB" id="A0A1G6KYC6"/>
<evidence type="ECO:0000259" key="11">
    <source>
        <dbReference type="PROSITE" id="PS51918"/>
    </source>
</evidence>
<dbReference type="Proteomes" id="UP000199411">
    <property type="component" value="Unassembled WGS sequence"/>
</dbReference>
<dbReference type="GO" id="GO:0006779">
    <property type="term" value="P:porphyrin-containing compound biosynthetic process"/>
    <property type="evidence" value="ECO:0007669"/>
    <property type="project" value="InterPro"/>
</dbReference>
<dbReference type="Gene3D" id="3.20.20.70">
    <property type="entry name" value="Aldolase class I"/>
    <property type="match status" value="1"/>
</dbReference>
<dbReference type="EMBL" id="FMYU01000004">
    <property type="protein sequence ID" value="SDC35913.1"/>
    <property type="molecule type" value="Genomic_DNA"/>
</dbReference>
<evidence type="ECO:0000256" key="6">
    <source>
        <dbReference type="ARBA" id="ARBA00022723"/>
    </source>
</evidence>
<dbReference type="PANTHER" id="PTHR13932">
    <property type="entry name" value="COPROPORPHYRINIGEN III OXIDASE"/>
    <property type="match status" value="1"/>
</dbReference>
<keyword evidence="4 10" id="KW-0349">Heme</keyword>
<dbReference type="CDD" id="cd01335">
    <property type="entry name" value="Radical_SAM"/>
    <property type="match status" value="1"/>
</dbReference>
<protein>
    <recommendedName>
        <fullName evidence="3 10">Heme chaperone HemW</fullName>
    </recommendedName>
</protein>
<evidence type="ECO:0000256" key="1">
    <source>
        <dbReference type="ARBA" id="ARBA00001966"/>
    </source>
</evidence>
<evidence type="ECO:0000313" key="12">
    <source>
        <dbReference type="EMBL" id="SDC35913.1"/>
    </source>
</evidence>
<dbReference type="GO" id="GO:0051539">
    <property type="term" value="F:4 iron, 4 sulfur cluster binding"/>
    <property type="evidence" value="ECO:0007669"/>
    <property type="project" value="UniProtKB-UniRule"/>
</dbReference>
<keyword evidence="8 10" id="KW-0411">Iron-sulfur</keyword>
<dbReference type="InterPro" id="IPR007197">
    <property type="entry name" value="rSAM"/>
</dbReference>
<dbReference type="InterPro" id="IPR058240">
    <property type="entry name" value="rSAM_sf"/>
</dbReference>
<keyword evidence="13" id="KW-1185">Reference proteome</keyword>
<organism evidence="12 13">
    <name type="scientific">Desulfurella multipotens</name>
    <dbReference type="NCBI Taxonomy" id="79269"/>
    <lineage>
        <taxon>Bacteria</taxon>
        <taxon>Pseudomonadati</taxon>
        <taxon>Campylobacterota</taxon>
        <taxon>Desulfurellia</taxon>
        <taxon>Desulfurellales</taxon>
        <taxon>Desulfurellaceae</taxon>
        <taxon>Desulfurella</taxon>
    </lineage>
</organism>
<dbReference type="OrthoDB" id="9808022at2"/>
<dbReference type="InterPro" id="IPR004559">
    <property type="entry name" value="HemW-like"/>
</dbReference>
<evidence type="ECO:0000256" key="3">
    <source>
        <dbReference type="ARBA" id="ARBA00017228"/>
    </source>
</evidence>
<dbReference type="SMART" id="SM00729">
    <property type="entry name" value="Elp3"/>
    <property type="match status" value="1"/>
</dbReference>
<dbReference type="InterPro" id="IPR034505">
    <property type="entry name" value="Coproporphyrinogen-III_oxidase"/>
</dbReference>
<proteinExistence type="inferred from homology"/>
<reference evidence="13" key="1">
    <citation type="submission" date="2016-10" db="EMBL/GenBank/DDBJ databases">
        <authorList>
            <person name="Varghese N."/>
            <person name="Submissions S."/>
        </authorList>
    </citation>
    <scope>NUCLEOTIDE SEQUENCE [LARGE SCALE GENOMIC DNA]</scope>
    <source>
        <strain evidence="13">DSM 8415</strain>
    </source>
</reference>
<dbReference type="SFLD" id="SFLDG01065">
    <property type="entry name" value="anaerobic_coproporphyrinogen-I"/>
    <property type="match status" value="1"/>
</dbReference>
<dbReference type="GO" id="GO:0005737">
    <property type="term" value="C:cytoplasm"/>
    <property type="evidence" value="ECO:0007669"/>
    <property type="project" value="UniProtKB-SubCell"/>
</dbReference>
<evidence type="ECO:0000256" key="5">
    <source>
        <dbReference type="ARBA" id="ARBA00022691"/>
    </source>
</evidence>
<dbReference type="SFLD" id="SFLDF00288">
    <property type="entry name" value="HemN-like__clustered_with_nucl"/>
    <property type="match status" value="1"/>
</dbReference>
<keyword evidence="10" id="KW-0963">Cytoplasm</keyword>
<comment type="subcellular location">
    <subcellularLocation>
        <location evidence="10">Cytoplasm</location>
    </subcellularLocation>
</comment>
<keyword evidence="5 10" id="KW-0949">S-adenosyl-L-methionine</keyword>
<evidence type="ECO:0000256" key="8">
    <source>
        <dbReference type="ARBA" id="ARBA00023014"/>
    </source>
</evidence>
<comment type="similarity">
    <text evidence="2">Belongs to the anaerobic coproporphyrinogen-III oxidase family. HemW subfamily.</text>
</comment>
<evidence type="ECO:0000256" key="9">
    <source>
        <dbReference type="ARBA" id="ARBA00023186"/>
    </source>
</evidence>
<dbReference type="GO" id="GO:0004109">
    <property type="term" value="F:coproporphyrinogen oxidase activity"/>
    <property type="evidence" value="ECO:0007669"/>
    <property type="project" value="InterPro"/>
</dbReference>
<evidence type="ECO:0000256" key="2">
    <source>
        <dbReference type="ARBA" id="ARBA00006100"/>
    </source>
</evidence>
<evidence type="ECO:0000256" key="7">
    <source>
        <dbReference type="ARBA" id="ARBA00023004"/>
    </source>
</evidence>
<dbReference type="SFLD" id="SFLDS00029">
    <property type="entry name" value="Radical_SAM"/>
    <property type="match status" value="1"/>
</dbReference>
<keyword evidence="9 10" id="KW-0143">Chaperone</keyword>
<keyword evidence="10" id="KW-0004">4Fe-4S</keyword>
<dbReference type="SUPFAM" id="SSF102114">
    <property type="entry name" value="Radical SAM enzymes"/>
    <property type="match status" value="1"/>
</dbReference>